<name>A0A8H7NR79_9APHY</name>
<proteinExistence type="predicted"/>
<sequence length="229" mass="25887">MPDPFQVALDNSPVPVGKPACLLLQPMIQLVEPIAHPFDLCHNFWLQAPFFLFHSSEHRLQPVSCSGKPLVVLGCAQQNLCALEVNVGERLGWFIFIGGSRLHINAIDEGGSRVGDTIEQLLLLEEMRTKCKLLDVVFRFFSAFRVEGVANEWLYGGVYNSARFANIVELLALFRAKKRVGRGEYRSQSGFHARCKWFWENLTLSLRLSMLVIRRTGEKLSMLTPSVQP</sequence>
<gene>
    <name evidence="1" type="ORF">IEO21_11089</name>
</gene>
<evidence type="ECO:0000313" key="1">
    <source>
        <dbReference type="EMBL" id="KAF9795610.1"/>
    </source>
</evidence>
<organism evidence="1 2">
    <name type="scientific">Rhodonia placenta</name>
    <dbReference type="NCBI Taxonomy" id="104341"/>
    <lineage>
        <taxon>Eukaryota</taxon>
        <taxon>Fungi</taxon>
        <taxon>Dikarya</taxon>
        <taxon>Basidiomycota</taxon>
        <taxon>Agaricomycotina</taxon>
        <taxon>Agaricomycetes</taxon>
        <taxon>Polyporales</taxon>
        <taxon>Adustoporiaceae</taxon>
        <taxon>Rhodonia</taxon>
    </lineage>
</organism>
<dbReference type="AlphaFoldDB" id="A0A8H7NR79"/>
<reference evidence="1" key="2">
    <citation type="journal article" name="Front. Microbiol.">
        <title>Degradative Capacity of Two Strains of Rhodonia placenta: From Phenotype to Genotype.</title>
        <authorList>
            <person name="Kolle M."/>
            <person name="Horta M.A.C."/>
            <person name="Nowrousian M."/>
            <person name="Ohm R.A."/>
            <person name="Benz J.P."/>
            <person name="Pilgard A."/>
        </authorList>
    </citation>
    <scope>NUCLEOTIDE SEQUENCE</scope>
    <source>
        <strain evidence="1">FPRL280</strain>
    </source>
</reference>
<dbReference type="Proteomes" id="UP000639403">
    <property type="component" value="Unassembled WGS sequence"/>
</dbReference>
<evidence type="ECO:0000313" key="2">
    <source>
        <dbReference type="Proteomes" id="UP000639403"/>
    </source>
</evidence>
<reference evidence="1" key="1">
    <citation type="submission" date="2020-11" db="EMBL/GenBank/DDBJ databases">
        <authorList>
            <person name="Koelle M."/>
            <person name="Horta M.A.C."/>
            <person name="Nowrousian M."/>
            <person name="Ohm R.A."/>
            <person name="Benz P."/>
            <person name="Pilgard A."/>
        </authorList>
    </citation>
    <scope>NUCLEOTIDE SEQUENCE</scope>
    <source>
        <strain evidence="1">FPRL280</strain>
    </source>
</reference>
<dbReference type="EMBL" id="JADOXO010001511">
    <property type="protein sequence ID" value="KAF9795610.1"/>
    <property type="molecule type" value="Genomic_DNA"/>
</dbReference>
<comment type="caution">
    <text evidence="1">The sequence shown here is derived from an EMBL/GenBank/DDBJ whole genome shotgun (WGS) entry which is preliminary data.</text>
</comment>
<accession>A0A8H7NR79</accession>
<protein>
    <submittedName>
        <fullName evidence="1">Uncharacterized protein</fullName>
    </submittedName>
</protein>